<keyword evidence="3 6" id="KW-0812">Transmembrane</keyword>
<proteinExistence type="inferred from homology"/>
<evidence type="ECO:0000256" key="4">
    <source>
        <dbReference type="ARBA" id="ARBA00022989"/>
    </source>
</evidence>
<name>A0ABW3TSU3_9MICO</name>
<protein>
    <submittedName>
        <fullName evidence="8">Metal ABC transporter permease</fullName>
    </submittedName>
</protein>
<organism evidence="8 9">
    <name type="scientific">Leucobacter albus</name>
    <dbReference type="NCBI Taxonomy" id="272210"/>
    <lineage>
        <taxon>Bacteria</taxon>
        <taxon>Bacillati</taxon>
        <taxon>Actinomycetota</taxon>
        <taxon>Actinomycetes</taxon>
        <taxon>Micrococcales</taxon>
        <taxon>Microbacteriaceae</taxon>
        <taxon>Leucobacter</taxon>
    </lineage>
</organism>
<dbReference type="InterPro" id="IPR037294">
    <property type="entry name" value="ABC_BtuC-like"/>
</dbReference>
<comment type="subcellular location">
    <subcellularLocation>
        <location evidence="6">Cell membrane</location>
        <topology evidence="6">Multi-pass membrane protein</topology>
    </subcellularLocation>
    <subcellularLocation>
        <location evidence="1">Membrane</location>
        <topology evidence="1">Multi-pass membrane protein</topology>
    </subcellularLocation>
</comment>
<evidence type="ECO:0000256" key="2">
    <source>
        <dbReference type="ARBA" id="ARBA00008034"/>
    </source>
</evidence>
<evidence type="ECO:0000256" key="1">
    <source>
        <dbReference type="ARBA" id="ARBA00004141"/>
    </source>
</evidence>
<feature type="transmembrane region" description="Helical" evidence="7">
    <location>
        <begin position="20"/>
        <end position="42"/>
    </location>
</feature>
<keyword evidence="5 7" id="KW-0472">Membrane</keyword>
<comment type="caution">
    <text evidence="8">The sequence shown here is derived from an EMBL/GenBank/DDBJ whole genome shotgun (WGS) entry which is preliminary data.</text>
</comment>
<comment type="similarity">
    <text evidence="2 6">Belongs to the ABC-3 integral membrane protein family.</text>
</comment>
<evidence type="ECO:0000313" key="8">
    <source>
        <dbReference type="EMBL" id="MFD1203384.1"/>
    </source>
</evidence>
<gene>
    <name evidence="8" type="ORF">ACFQ3U_15945</name>
</gene>
<dbReference type="EMBL" id="JBHTLY010000012">
    <property type="protein sequence ID" value="MFD1203384.1"/>
    <property type="molecule type" value="Genomic_DNA"/>
</dbReference>
<dbReference type="Proteomes" id="UP001597181">
    <property type="component" value="Unassembled WGS sequence"/>
</dbReference>
<feature type="transmembrane region" description="Helical" evidence="7">
    <location>
        <begin position="203"/>
        <end position="229"/>
    </location>
</feature>
<feature type="transmembrane region" description="Helical" evidence="7">
    <location>
        <begin position="276"/>
        <end position="299"/>
    </location>
</feature>
<keyword evidence="4 7" id="KW-1133">Transmembrane helix</keyword>
<feature type="transmembrane region" description="Helical" evidence="7">
    <location>
        <begin position="241"/>
        <end position="264"/>
    </location>
</feature>
<accession>A0ABW3TSU3</accession>
<keyword evidence="9" id="KW-1185">Reference proteome</keyword>
<evidence type="ECO:0000313" key="9">
    <source>
        <dbReference type="Proteomes" id="UP001597181"/>
    </source>
</evidence>
<feature type="transmembrane region" description="Helical" evidence="7">
    <location>
        <begin position="115"/>
        <end position="134"/>
    </location>
</feature>
<evidence type="ECO:0000256" key="5">
    <source>
        <dbReference type="ARBA" id="ARBA00023136"/>
    </source>
</evidence>
<dbReference type="SUPFAM" id="SSF81345">
    <property type="entry name" value="ABC transporter involved in vitamin B12 uptake, BtuC"/>
    <property type="match status" value="1"/>
</dbReference>
<feature type="transmembrane region" description="Helical" evidence="7">
    <location>
        <begin position="146"/>
        <end position="173"/>
    </location>
</feature>
<sequence length="353" mass="34936">MSGWLAEAAPGLASIFALPFMRNALVAIAVLAVAAAIVGVFINFRELEFVSDGLVHAVFPGLVIGSVVGGTAGLLPGAVGAAVIAALLFTLLGRGGGGGSLGGGLHAGSVSARDAGIAVVLTGLFSLGIVLVSRSESYVSQLQELLFGRILTVTTAQLWQIAAVSVVAIAIVLVTRRAQLYRAFDPAGFEAAGFSAFRTDLALNVAVALLVVAGVQALGVLMVVAILVVPVAVARLITGRLLLLAPIAAVVTLVAGVAGLWGSFEWSLRGGVSASPGAMIVLALVALYGVAVAVSVALSRLRSARGAGREGGGRIAGARPTAAAQAAAAQAATNPPGATQATAAAQTRAGVCP</sequence>
<dbReference type="PANTHER" id="PTHR30477:SF13">
    <property type="entry name" value="IRON TRANSPORT SYSTEM MEMBRANE PROTEIN HI_0360-RELATED"/>
    <property type="match status" value="1"/>
</dbReference>
<dbReference type="RefSeq" id="WP_343960330.1">
    <property type="nucleotide sequence ID" value="NZ_BAAAKZ010000007.1"/>
</dbReference>
<dbReference type="PANTHER" id="PTHR30477">
    <property type="entry name" value="ABC-TRANSPORTER METAL-BINDING PROTEIN"/>
    <property type="match status" value="1"/>
</dbReference>
<dbReference type="InterPro" id="IPR001626">
    <property type="entry name" value="ABC_TroCD"/>
</dbReference>
<feature type="transmembrane region" description="Helical" evidence="7">
    <location>
        <begin position="49"/>
        <end position="68"/>
    </location>
</feature>
<evidence type="ECO:0000256" key="3">
    <source>
        <dbReference type="ARBA" id="ARBA00022692"/>
    </source>
</evidence>
<dbReference type="Pfam" id="PF00950">
    <property type="entry name" value="ABC-3"/>
    <property type="match status" value="1"/>
</dbReference>
<dbReference type="Gene3D" id="1.10.3470.10">
    <property type="entry name" value="ABC transporter involved in vitamin B12 uptake, BtuC"/>
    <property type="match status" value="1"/>
</dbReference>
<evidence type="ECO:0000256" key="6">
    <source>
        <dbReference type="RuleBase" id="RU003943"/>
    </source>
</evidence>
<evidence type="ECO:0000256" key="7">
    <source>
        <dbReference type="SAM" id="Phobius"/>
    </source>
</evidence>
<reference evidence="9" key="1">
    <citation type="journal article" date="2019" name="Int. J. Syst. Evol. Microbiol.">
        <title>The Global Catalogue of Microorganisms (GCM) 10K type strain sequencing project: providing services to taxonomists for standard genome sequencing and annotation.</title>
        <authorList>
            <consortium name="The Broad Institute Genomics Platform"/>
            <consortium name="The Broad Institute Genome Sequencing Center for Infectious Disease"/>
            <person name="Wu L."/>
            <person name="Ma J."/>
        </authorList>
    </citation>
    <scope>NUCLEOTIDE SEQUENCE [LARGE SCALE GENOMIC DNA]</scope>
    <source>
        <strain evidence="9">CCUG 50213</strain>
    </source>
</reference>
<keyword evidence="6" id="KW-0813">Transport</keyword>